<protein>
    <recommendedName>
        <fullName evidence="4">Phosphatidate cytidylyltransferase</fullName>
    </recommendedName>
</protein>
<comment type="caution">
    <text evidence="2">The sequence shown here is derived from an EMBL/GenBank/DDBJ whole genome shotgun (WGS) entry which is preliminary data.</text>
</comment>
<sequence length="80" mass="9543">MKKWKTILALIFMAIAILLNWSWFWAIFILLGLIHVIRSGEIHFVESVSKRESPRLYWTMIVIWSLLALYSMLNYLDILT</sequence>
<gene>
    <name evidence="2" type="ORF">ACFSRZ_07765</name>
</gene>
<keyword evidence="1" id="KW-0812">Transmembrane</keyword>
<dbReference type="Proteomes" id="UP001597508">
    <property type="component" value="Unassembled WGS sequence"/>
</dbReference>
<dbReference type="RefSeq" id="WP_379665972.1">
    <property type="nucleotide sequence ID" value="NZ_JBHULH010000003.1"/>
</dbReference>
<accession>A0ABW5LRQ3</accession>
<evidence type="ECO:0008006" key="4">
    <source>
        <dbReference type="Google" id="ProtNLM"/>
    </source>
</evidence>
<proteinExistence type="predicted"/>
<feature type="transmembrane region" description="Helical" evidence="1">
    <location>
        <begin position="56"/>
        <end position="76"/>
    </location>
</feature>
<evidence type="ECO:0000313" key="3">
    <source>
        <dbReference type="Proteomes" id="UP001597508"/>
    </source>
</evidence>
<feature type="transmembrane region" description="Helical" evidence="1">
    <location>
        <begin position="7"/>
        <end position="36"/>
    </location>
</feature>
<keyword evidence="3" id="KW-1185">Reference proteome</keyword>
<keyword evidence="1" id="KW-1133">Transmembrane helix</keyword>
<organism evidence="2 3">
    <name type="scientific">Pseudotenacibaculum haliotis</name>
    <dbReference type="NCBI Taxonomy" id="1862138"/>
    <lineage>
        <taxon>Bacteria</taxon>
        <taxon>Pseudomonadati</taxon>
        <taxon>Bacteroidota</taxon>
        <taxon>Flavobacteriia</taxon>
        <taxon>Flavobacteriales</taxon>
        <taxon>Flavobacteriaceae</taxon>
        <taxon>Pseudotenacibaculum</taxon>
    </lineage>
</organism>
<name>A0ABW5LRQ3_9FLAO</name>
<evidence type="ECO:0000313" key="2">
    <source>
        <dbReference type="EMBL" id="MFD2567264.1"/>
    </source>
</evidence>
<evidence type="ECO:0000256" key="1">
    <source>
        <dbReference type="SAM" id="Phobius"/>
    </source>
</evidence>
<keyword evidence="1" id="KW-0472">Membrane</keyword>
<dbReference type="EMBL" id="JBHULH010000003">
    <property type="protein sequence ID" value="MFD2567264.1"/>
    <property type="molecule type" value="Genomic_DNA"/>
</dbReference>
<reference evidence="3" key="1">
    <citation type="journal article" date="2019" name="Int. J. Syst. Evol. Microbiol.">
        <title>The Global Catalogue of Microorganisms (GCM) 10K type strain sequencing project: providing services to taxonomists for standard genome sequencing and annotation.</title>
        <authorList>
            <consortium name="The Broad Institute Genomics Platform"/>
            <consortium name="The Broad Institute Genome Sequencing Center for Infectious Disease"/>
            <person name="Wu L."/>
            <person name="Ma J."/>
        </authorList>
    </citation>
    <scope>NUCLEOTIDE SEQUENCE [LARGE SCALE GENOMIC DNA]</scope>
    <source>
        <strain evidence="3">KCTC 52127</strain>
    </source>
</reference>